<organism evidence="2 3">
    <name type="scientific">Brassica cretica</name>
    <name type="common">Mustard</name>
    <dbReference type="NCBI Taxonomy" id="69181"/>
    <lineage>
        <taxon>Eukaryota</taxon>
        <taxon>Viridiplantae</taxon>
        <taxon>Streptophyta</taxon>
        <taxon>Embryophyta</taxon>
        <taxon>Tracheophyta</taxon>
        <taxon>Spermatophyta</taxon>
        <taxon>Magnoliopsida</taxon>
        <taxon>eudicotyledons</taxon>
        <taxon>Gunneridae</taxon>
        <taxon>Pentapetalae</taxon>
        <taxon>rosids</taxon>
        <taxon>malvids</taxon>
        <taxon>Brassicales</taxon>
        <taxon>Brassicaceae</taxon>
        <taxon>Brassiceae</taxon>
        <taxon>Brassica</taxon>
    </lineage>
</organism>
<sequence length="77" mass="8752">MLLPPLCLLGLSLVSSGNFTDLDCRLRLLHCERNPRSEEVRGYALTTTTKTERRKGCVTDAGDAGLRNWKDRERDIF</sequence>
<evidence type="ECO:0000313" key="3">
    <source>
        <dbReference type="Proteomes" id="UP000712281"/>
    </source>
</evidence>
<feature type="chain" id="PRO_5035853265" description="Secreted protein" evidence="1">
    <location>
        <begin position="17"/>
        <end position="77"/>
    </location>
</feature>
<accession>A0A8S9LUJ7</accession>
<evidence type="ECO:0000256" key="1">
    <source>
        <dbReference type="SAM" id="SignalP"/>
    </source>
</evidence>
<dbReference type="AlphaFoldDB" id="A0A8S9LUJ7"/>
<name>A0A8S9LUJ7_BRACR</name>
<dbReference type="Proteomes" id="UP000712281">
    <property type="component" value="Unassembled WGS sequence"/>
</dbReference>
<gene>
    <name evidence="2" type="ORF">F2Q68_00043562</name>
</gene>
<comment type="caution">
    <text evidence="2">The sequence shown here is derived from an EMBL/GenBank/DDBJ whole genome shotgun (WGS) entry which is preliminary data.</text>
</comment>
<protein>
    <recommendedName>
        <fullName evidence="4">Secreted protein</fullName>
    </recommendedName>
</protein>
<evidence type="ECO:0008006" key="4">
    <source>
        <dbReference type="Google" id="ProtNLM"/>
    </source>
</evidence>
<keyword evidence="1" id="KW-0732">Signal</keyword>
<evidence type="ECO:0000313" key="2">
    <source>
        <dbReference type="EMBL" id="KAF2608793.1"/>
    </source>
</evidence>
<feature type="signal peptide" evidence="1">
    <location>
        <begin position="1"/>
        <end position="16"/>
    </location>
</feature>
<reference evidence="2" key="1">
    <citation type="submission" date="2019-12" db="EMBL/GenBank/DDBJ databases">
        <title>Genome sequencing and annotation of Brassica cretica.</title>
        <authorList>
            <person name="Studholme D.J."/>
            <person name="Sarris P.F."/>
        </authorList>
    </citation>
    <scope>NUCLEOTIDE SEQUENCE</scope>
    <source>
        <strain evidence="2">PFS-001/15</strain>
        <tissue evidence="2">Leaf</tissue>
    </source>
</reference>
<proteinExistence type="predicted"/>
<dbReference type="EMBL" id="QGKW02000276">
    <property type="protein sequence ID" value="KAF2608793.1"/>
    <property type="molecule type" value="Genomic_DNA"/>
</dbReference>